<dbReference type="Proteomes" id="UP000332515">
    <property type="component" value="Unassembled WGS sequence"/>
</dbReference>
<gene>
    <name evidence="1" type="ORF">F0357_13705</name>
</gene>
<dbReference type="RefSeq" id="WP_153482740.1">
    <property type="nucleotide sequence ID" value="NZ_VWNA01000001.1"/>
</dbReference>
<keyword evidence="2" id="KW-1185">Reference proteome</keyword>
<comment type="caution">
    <text evidence="1">The sequence shown here is derived from an EMBL/GenBank/DDBJ whole genome shotgun (WGS) entry which is preliminary data.</text>
</comment>
<name>A0A6A7Y5Q5_9HYPH</name>
<accession>A0A6A7Y5Q5</accession>
<evidence type="ECO:0000313" key="2">
    <source>
        <dbReference type="Proteomes" id="UP000332515"/>
    </source>
</evidence>
<organism evidence="1 2">
    <name type="scientific">Segnochrobactrum spirostomi</name>
    <dbReference type="NCBI Taxonomy" id="2608987"/>
    <lineage>
        <taxon>Bacteria</taxon>
        <taxon>Pseudomonadati</taxon>
        <taxon>Pseudomonadota</taxon>
        <taxon>Alphaproteobacteria</taxon>
        <taxon>Hyphomicrobiales</taxon>
        <taxon>Segnochrobactraceae</taxon>
        <taxon>Segnochrobactrum</taxon>
    </lineage>
</organism>
<dbReference type="AlphaFoldDB" id="A0A6A7Y5Q5"/>
<protein>
    <submittedName>
        <fullName evidence="1">Uncharacterized protein</fullName>
    </submittedName>
</protein>
<dbReference type="EMBL" id="VWNA01000001">
    <property type="protein sequence ID" value="MQT13677.1"/>
    <property type="molecule type" value="Genomic_DNA"/>
</dbReference>
<reference evidence="1 2" key="1">
    <citation type="submission" date="2019-09" db="EMBL/GenBank/DDBJ databases">
        <title>Segnochrobactrum spirostomi gen. nov., sp. nov., isolated from the ciliate Spirostomum cf. yagiui and description of a novel family, Segnochrobactraceae fam. nov. within the order Rhizobiales of the class Alphaproteobacteria.</title>
        <authorList>
            <person name="Akter S."/>
            <person name="Shazib S.U.A."/>
            <person name="Shin M.K."/>
        </authorList>
    </citation>
    <scope>NUCLEOTIDE SEQUENCE [LARGE SCALE GENOMIC DNA]</scope>
    <source>
        <strain evidence="1 2">Sp-1</strain>
    </source>
</reference>
<proteinExistence type="predicted"/>
<sequence>MSIEPQSSMAFGDLYRRVRNGSIRIGGHRYRIRFGGPRYRGPGPVDGQKVLVRLVPWDMGCAYVYPADHNAWNGVICVAVATELRGLAAHEPHPIPTAARA</sequence>
<evidence type="ECO:0000313" key="1">
    <source>
        <dbReference type="EMBL" id="MQT13677.1"/>
    </source>
</evidence>